<evidence type="ECO:0008006" key="3">
    <source>
        <dbReference type="Google" id="ProtNLM"/>
    </source>
</evidence>
<keyword evidence="2" id="KW-1185">Reference proteome</keyword>
<protein>
    <recommendedName>
        <fullName evidence="3">DDE Tnp4 domain-containing protein</fullName>
    </recommendedName>
</protein>
<dbReference type="AlphaFoldDB" id="A0AAD4D0J3"/>
<sequence>MPRTSDRQRLILDLRMGIMLAEAEDDEEEVEELAASLFFVESARFLSPTEQNRRARLFFDEQFDNTMPHHFKALFRTTKESFFSLLRLIEGHRIYQNNSRNQQTPAYVQLGVTLSRLGTNGTGSSVAQHEAHFGFSAGAVVDFTRRTISALMDHRDEWIQWPDERRREEISQVMELEGFPGCVGFIDGTTLPLSQKPALDGEVYFDRKKICDIDRRIIAYHVGRPGSSGDSLVFKRMNILRTQSQRPVSLPTSFQQQPTATTPYLTLMLPSLEYGTNIALAF</sequence>
<name>A0AAD4D0J3_9FUNG</name>
<dbReference type="EMBL" id="JAAAIL010003309">
    <property type="protein sequence ID" value="KAG0251259.1"/>
    <property type="molecule type" value="Genomic_DNA"/>
</dbReference>
<evidence type="ECO:0000313" key="1">
    <source>
        <dbReference type="EMBL" id="KAG0251259.1"/>
    </source>
</evidence>
<dbReference type="Proteomes" id="UP001194580">
    <property type="component" value="Unassembled WGS sequence"/>
</dbReference>
<reference evidence="1" key="1">
    <citation type="journal article" date="2020" name="Fungal Divers.">
        <title>Resolving the Mortierellaceae phylogeny through synthesis of multi-gene phylogenetics and phylogenomics.</title>
        <authorList>
            <person name="Vandepol N."/>
            <person name="Liber J."/>
            <person name="Desiro A."/>
            <person name="Na H."/>
            <person name="Kennedy M."/>
            <person name="Barry K."/>
            <person name="Grigoriev I.V."/>
            <person name="Miller A.N."/>
            <person name="O'Donnell K."/>
            <person name="Stajich J.E."/>
            <person name="Bonito G."/>
        </authorList>
    </citation>
    <scope>NUCLEOTIDE SEQUENCE</scope>
    <source>
        <strain evidence="1">NRRL 28262</strain>
    </source>
</reference>
<proteinExistence type="predicted"/>
<gene>
    <name evidence="1" type="ORF">BGZ95_006950</name>
</gene>
<evidence type="ECO:0000313" key="2">
    <source>
        <dbReference type="Proteomes" id="UP001194580"/>
    </source>
</evidence>
<organism evidence="1 2">
    <name type="scientific">Linnemannia exigua</name>
    <dbReference type="NCBI Taxonomy" id="604196"/>
    <lineage>
        <taxon>Eukaryota</taxon>
        <taxon>Fungi</taxon>
        <taxon>Fungi incertae sedis</taxon>
        <taxon>Mucoromycota</taxon>
        <taxon>Mortierellomycotina</taxon>
        <taxon>Mortierellomycetes</taxon>
        <taxon>Mortierellales</taxon>
        <taxon>Mortierellaceae</taxon>
        <taxon>Linnemannia</taxon>
    </lineage>
</organism>
<accession>A0AAD4D0J3</accession>
<comment type="caution">
    <text evidence="1">The sequence shown here is derived from an EMBL/GenBank/DDBJ whole genome shotgun (WGS) entry which is preliminary data.</text>
</comment>